<dbReference type="EMBL" id="CABFUZ020000097">
    <property type="protein sequence ID" value="VVM05770.1"/>
    <property type="molecule type" value="Genomic_DNA"/>
</dbReference>
<keyword evidence="2" id="KW-1133">Transmembrane helix</keyword>
<evidence type="ECO:0000256" key="2">
    <source>
        <dbReference type="SAM" id="Phobius"/>
    </source>
</evidence>
<proteinExistence type="predicted"/>
<evidence type="ECO:0000313" key="4">
    <source>
        <dbReference type="Proteomes" id="UP000381693"/>
    </source>
</evidence>
<gene>
    <name evidence="3" type="ORF">MAMC_00778</name>
</gene>
<accession>A0A5E6MBS8</accession>
<protein>
    <submittedName>
        <fullName evidence="3">Uncharacterized protein</fullName>
    </submittedName>
</protein>
<organism evidence="3 4">
    <name type="scientific">Methylacidimicrobium cyclopophantes</name>
    <dbReference type="NCBI Taxonomy" id="1041766"/>
    <lineage>
        <taxon>Bacteria</taxon>
        <taxon>Pseudomonadati</taxon>
        <taxon>Verrucomicrobiota</taxon>
        <taxon>Methylacidimicrobium</taxon>
    </lineage>
</organism>
<keyword evidence="2" id="KW-0472">Membrane</keyword>
<comment type="caution">
    <text evidence="3">The sequence shown here is derived from an EMBL/GenBank/DDBJ whole genome shotgun (WGS) entry which is preliminary data.</text>
</comment>
<keyword evidence="2" id="KW-0812">Transmembrane</keyword>
<sequence>MSGNQVRHLEPFPLSTLGGWIVAVLFLAGVGIAFLSLKNQIARLSLDVAHYEKELVQWKKRNMRVQVGIARASSALELERRIASWHLGLVKTSELEVVRMEEGKRSDVLAGTTGRERRRLP</sequence>
<keyword evidence="4" id="KW-1185">Reference proteome</keyword>
<feature type="transmembrane region" description="Helical" evidence="2">
    <location>
        <begin position="17"/>
        <end position="37"/>
    </location>
</feature>
<evidence type="ECO:0000256" key="1">
    <source>
        <dbReference type="SAM" id="Coils"/>
    </source>
</evidence>
<dbReference type="RefSeq" id="WP_142524852.1">
    <property type="nucleotide sequence ID" value="NZ_CABFUZ020000097.1"/>
</dbReference>
<feature type="coiled-coil region" evidence="1">
    <location>
        <begin position="34"/>
        <end position="61"/>
    </location>
</feature>
<dbReference type="AlphaFoldDB" id="A0A5E6MBS8"/>
<keyword evidence="1" id="KW-0175">Coiled coil</keyword>
<evidence type="ECO:0000313" key="3">
    <source>
        <dbReference type="EMBL" id="VVM05770.1"/>
    </source>
</evidence>
<dbReference type="OrthoDB" id="193717at2"/>
<name>A0A5E6MBS8_9BACT</name>
<reference evidence="3" key="1">
    <citation type="submission" date="2019-09" db="EMBL/GenBank/DDBJ databases">
        <authorList>
            <person name="Cremers G."/>
        </authorList>
    </citation>
    <scope>NUCLEOTIDE SEQUENCE [LARGE SCALE GENOMIC DNA]</scope>
    <source>
        <strain evidence="3">3B</strain>
    </source>
</reference>
<dbReference type="Proteomes" id="UP000381693">
    <property type="component" value="Unassembled WGS sequence"/>
</dbReference>